<dbReference type="GO" id="GO:0000155">
    <property type="term" value="F:phosphorelay sensor kinase activity"/>
    <property type="evidence" value="ECO:0007669"/>
    <property type="project" value="InterPro"/>
</dbReference>
<feature type="modified residue" description="4-aspartylphosphate" evidence="9">
    <location>
        <position position="513"/>
    </location>
</feature>
<dbReference type="InterPro" id="IPR005467">
    <property type="entry name" value="His_kinase_dom"/>
</dbReference>
<dbReference type="InterPro" id="IPR000160">
    <property type="entry name" value="GGDEF_dom"/>
</dbReference>
<dbReference type="NCBIfam" id="TIGR00254">
    <property type="entry name" value="GGDEF"/>
    <property type="match status" value="1"/>
</dbReference>
<dbReference type="Pfam" id="PF00990">
    <property type="entry name" value="GGDEF"/>
    <property type="match status" value="1"/>
</dbReference>
<dbReference type="InterPro" id="IPR001610">
    <property type="entry name" value="PAC"/>
</dbReference>
<evidence type="ECO:0000259" key="14">
    <source>
        <dbReference type="PROSITE" id="PS50883"/>
    </source>
</evidence>
<keyword evidence="4" id="KW-0808">Transferase</keyword>
<dbReference type="InterPro" id="IPR029787">
    <property type="entry name" value="Nucleotide_cyclase"/>
</dbReference>
<evidence type="ECO:0000256" key="7">
    <source>
        <dbReference type="ARBA" id="ARBA00022840"/>
    </source>
</evidence>
<dbReference type="SUPFAM" id="SSF55874">
    <property type="entry name" value="ATPase domain of HSP90 chaperone/DNA topoisomerase II/histidine kinase"/>
    <property type="match status" value="1"/>
</dbReference>
<dbReference type="Gene3D" id="3.30.450.20">
    <property type="entry name" value="PAS domain"/>
    <property type="match status" value="2"/>
</dbReference>
<dbReference type="Gene3D" id="3.30.565.10">
    <property type="entry name" value="Histidine kinase-like ATPase, C-terminal domain"/>
    <property type="match status" value="1"/>
</dbReference>
<dbReference type="Gene3D" id="3.30.70.270">
    <property type="match status" value="1"/>
</dbReference>
<dbReference type="InterPro" id="IPR001633">
    <property type="entry name" value="EAL_dom"/>
</dbReference>
<keyword evidence="5" id="KW-0547">Nucleotide-binding</keyword>
<dbReference type="InterPro" id="IPR004358">
    <property type="entry name" value="Sig_transdc_His_kin-like_C"/>
</dbReference>
<keyword evidence="6" id="KW-0418">Kinase</keyword>
<evidence type="ECO:0000259" key="13">
    <source>
        <dbReference type="PROSITE" id="PS50113"/>
    </source>
</evidence>
<dbReference type="InterPro" id="IPR035919">
    <property type="entry name" value="EAL_sf"/>
</dbReference>
<evidence type="ECO:0000256" key="10">
    <source>
        <dbReference type="SAM" id="Coils"/>
    </source>
</evidence>
<evidence type="ECO:0000259" key="15">
    <source>
        <dbReference type="PROSITE" id="PS50887"/>
    </source>
</evidence>
<dbReference type="SUPFAM" id="SSF141868">
    <property type="entry name" value="EAL domain-like"/>
    <property type="match status" value="1"/>
</dbReference>
<evidence type="ECO:0000313" key="17">
    <source>
        <dbReference type="Proteomes" id="UP000192721"/>
    </source>
</evidence>
<dbReference type="Gene3D" id="1.10.287.130">
    <property type="match status" value="1"/>
</dbReference>
<dbReference type="InterPro" id="IPR001789">
    <property type="entry name" value="Sig_transdc_resp-reg_receiver"/>
</dbReference>
<dbReference type="SUPFAM" id="SSF55785">
    <property type="entry name" value="PYP-like sensor domain (PAS domain)"/>
    <property type="match status" value="2"/>
</dbReference>
<dbReference type="SMART" id="SM00267">
    <property type="entry name" value="GGDEF"/>
    <property type="match status" value="1"/>
</dbReference>
<dbReference type="InterPro" id="IPR035965">
    <property type="entry name" value="PAS-like_dom_sf"/>
</dbReference>
<evidence type="ECO:0000256" key="2">
    <source>
        <dbReference type="ARBA" id="ARBA00012438"/>
    </source>
</evidence>
<dbReference type="SUPFAM" id="SSF52172">
    <property type="entry name" value="CheY-like"/>
    <property type="match status" value="1"/>
</dbReference>
<dbReference type="InterPro" id="IPR003594">
    <property type="entry name" value="HATPase_dom"/>
</dbReference>
<evidence type="ECO:0000259" key="12">
    <source>
        <dbReference type="PROSITE" id="PS50110"/>
    </source>
</evidence>
<dbReference type="PROSITE" id="PS50109">
    <property type="entry name" value="HIS_KIN"/>
    <property type="match status" value="1"/>
</dbReference>
<dbReference type="Pfam" id="PF00512">
    <property type="entry name" value="HisKA"/>
    <property type="match status" value="1"/>
</dbReference>
<feature type="domain" description="PAC" evidence="13">
    <location>
        <begin position="663"/>
        <end position="715"/>
    </location>
</feature>
<evidence type="ECO:0000256" key="4">
    <source>
        <dbReference type="ARBA" id="ARBA00022679"/>
    </source>
</evidence>
<evidence type="ECO:0000259" key="11">
    <source>
        <dbReference type="PROSITE" id="PS50109"/>
    </source>
</evidence>
<keyword evidence="10" id="KW-0175">Coiled coil</keyword>
<keyword evidence="7" id="KW-0067">ATP-binding</keyword>
<dbReference type="InterPro" id="IPR000700">
    <property type="entry name" value="PAS-assoc_C"/>
</dbReference>
<feature type="domain" description="EAL" evidence="14">
    <location>
        <begin position="888"/>
        <end position="1140"/>
    </location>
</feature>
<reference evidence="16 17" key="1">
    <citation type="submission" date="2017-02" db="EMBL/GenBank/DDBJ databases">
        <title>Chromobacterium haemolyticum H5244.</title>
        <authorList>
            <person name="Gulvik C.A."/>
        </authorList>
    </citation>
    <scope>NUCLEOTIDE SEQUENCE [LARGE SCALE GENOMIC DNA]</scope>
    <source>
        <strain evidence="16 17">H5244</strain>
    </source>
</reference>
<dbReference type="Pfam" id="PF00072">
    <property type="entry name" value="Response_reg"/>
    <property type="match status" value="1"/>
</dbReference>
<dbReference type="AlphaFoldDB" id="A0A1W0DAQ1"/>
<feature type="coiled-coil region" evidence="10">
    <location>
        <begin position="173"/>
        <end position="200"/>
    </location>
</feature>
<evidence type="ECO:0000256" key="6">
    <source>
        <dbReference type="ARBA" id="ARBA00022777"/>
    </source>
</evidence>
<feature type="domain" description="Response regulatory" evidence="12">
    <location>
        <begin position="465"/>
        <end position="580"/>
    </location>
</feature>
<keyword evidence="8" id="KW-0902">Two-component regulatory system</keyword>
<dbReference type="Proteomes" id="UP000192721">
    <property type="component" value="Unassembled WGS sequence"/>
</dbReference>
<dbReference type="CDD" id="cd01949">
    <property type="entry name" value="GGDEF"/>
    <property type="match status" value="1"/>
</dbReference>
<sequence>MALSVPAAIAAPDFQLLFERSPGLYLVLDTDFNVVAASDIYLQTTLTRRESILGRNLFDIFPVNPDEPEGEGSRNLRISLQRVLSTGVEDSMAMQKYDIPRPDGSFEERYWSPTNWPVKRADGSVSCIIHSVQDVSEFVRLRGESAVRDFSVEWLKNNAAVLEAEMVNQHALIARANTDLKESNSELARLNQQMRELDQMKTRFFANVSHELRTPLTLILGQVERFLSGQAEPGEAPNLSLIQRQARMLLQQVNDLLDVAKLDAGELKLRYVQLDLAELVRHVASYFASLASDRRIDYQVAGPTTAPAQVDAIKLQRVLLNLLSNAFKFTPDGGHIQIALELRGRQADIRVRDNGPGVPAEMRDKVFERFVQVEDGDYGRHGGTGLGLAIVKEFIELHHGEVRLSAAEGGGALFQLSLPLEAPAGTPVVSEYLRLDDLLAGGAVPLPAPQLGETTALPDKNGQALVLLVEDNPDMSAFIAGALGKHYRVMTAPEGGRGLQLALSEQPDLIISDLMMPGMGGEELVSALRGNRQTEDIPVVMLSARADDSLRLRMLQNSVQEFLFKPFSVAELLARVGRLIGERRRSAMRLKQALYAAEQIAWEVDLVDGVLHEEGPVGRIFGRAEDYRHDGLDALLGQIHPEDLDELRRRWLALPAEAGESLHECQFRVATPEQGQVWMQVSASLWRDEQGRPRRAMGFARDVSTLKRSQLDIEFLAKHDSLTQLPNRVQLNERLQWSLRNHQRSGRRLYLLLVDLDDFRLINDNLGHEVGDRLLRIVAERLRACVRGHDLLFRIGGDEFVALAENAADGDAEHLAEQMLAALATPCQDGDHRYFLSASIGVSCCPCDADTPEGLMRDADMAMYRAKYAGKNGYCFFSEDMADGVRQRLQIETGLRQALQRQELRLEYQPQLTLRSQDMLGVEALLRWELDGSKQSPAEFIAIAEKTGLIIDIDEYVFRNVCKQVMAWREQGLPPWRVSVNLSARFFGLLDAVSRLRLIAEESGAPPEQLCLEITEGTLMDADSAMKALPTLKRMGFHVSVDDFGTGFSSLSYLKRLPIDELKIDRSFIIRLDSDERDLAMVAAIVSMAESLGLQVLAEGVETESQHALLLARGCHSGQGYLYSRSLPAEDLVAWWRSRFE</sequence>
<dbReference type="InterPro" id="IPR000014">
    <property type="entry name" value="PAS"/>
</dbReference>
<dbReference type="CDD" id="cd00082">
    <property type="entry name" value="HisKA"/>
    <property type="match status" value="1"/>
</dbReference>
<dbReference type="Pfam" id="PF00563">
    <property type="entry name" value="EAL"/>
    <property type="match status" value="1"/>
</dbReference>
<dbReference type="PANTHER" id="PTHR44757">
    <property type="entry name" value="DIGUANYLATE CYCLASE DGCP"/>
    <property type="match status" value="1"/>
</dbReference>
<dbReference type="Gene3D" id="3.20.20.450">
    <property type="entry name" value="EAL domain"/>
    <property type="match status" value="1"/>
</dbReference>
<dbReference type="PROSITE" id="PS50887">
    <property type="entry name" value="GGDEF"/>
    <property type="match status" value="1"/>
</dbReference>
<dbReference type="PROSITE" id="PS50883">
    <property type="entry name" value="EAL"/>
    <property type="match status" value="1"/>
</dbReference>
<evidence type="ECO:0000256" key="1">
    <source>
        <dbReference type="ARBA" id="ARBA00000085"/>
    </source>
</evidence>
<keyword evidence="3 9" id="KW-0597">Phosphoprotein</keyword>
<protein>
    <recommendedName>
        <fullName evidence="2">histidine kinase</fullName>
        <ecNumber evidence="2">2.7.13.3</ecNumber>
    </recommendedName>
</protein>
<dbReference type="InterPro" id="IPR052155">
    <property type="entry name" value="Biofilm_reg_signaling"/>
</dbReference>
<dbReference type="EC" id="2.7.13.3" evidence="2"/>
<dbReference type="Pfam" id="PF08447">
    <property type="entry name" value="PAS_3"/>
    <property type="match status" value="1"/>
</dbReference>
<dbReference type="CDD" id="cd00130">
    <property type="entry name" value="PAS"/>
    <property type="match status" value="2"/>
</dbReference>
<dbReference type="InterPro" id="IPR013655">
    <property type="entry name" value="PAS_fold_3"/>
</dbReference>
<dbReference type="NCBIfam" id="TIGR00229">
    <property type="entry name" value="sensory_box"/>
    <property type="match status" value="1"/>
</dbReference>
<dbReference type="InterPro" id="IPR003661">
    <property type="entry name" value="HisK_dim/P_dom"/>
</dbReference>
<name>A0A1W0DAQ1_9NEIS</name>
<feature type="domain" description="GGDEF" evidence="15">
    <location>
        <begin position="747"/>
        <end position="879"/>
    </location>
</feature>
<dbReference type="Gene3D" id="3.40.50.2300">
    <property type="match status" value="1"/>
</dbReference>
<dbReference type="PANTHER" id="PTHR44757:SF2">
    <property type="entry name" value="BIOFILM ARCHITECTURE MAINTENANCE PROTEIN MBAA"/>
    <property type="match status" value="1"/>
</dbReference>
<proteinExistence type="predicted"/>
<evidence type="ECO:0000256" key="3">
    <source>
        <dbReference type="ARBA" id="ARBA00022553"/>
    </source>
</evidence>
<evidence type="ECO:0000256" key="9">
    <source>
        <dbReference type="PROSITE-ProRule" id="PRU00169"/>
    </source>
</evidence>
<evidence type="ECO:0000313" key="16">
    <source>
        <dbReference type="EMBL" id="OQS44105.1"/>
    </source>
</evidence>
<comment type="catalytic activity">
    <reaction evidence="1">
        <text>ATP + protein L-histidine = ADP + protein N-phospho-L-histidine.</text>
        <dbReference type="EC" id="2.7.13.3"/>
    </reaction>
</comment>
<dbReference type="SMART" id="SM00387">
    <property type="entry name" value="HATPase_c"/>
    <property type="match status" value="1"/>
</dbReference>
<dbReference type="FunFam" id="3.30.565.10:FF:000037">
    <property type="entry name" value="Hybrid sensor histidine kinase/response regulator"/>
    <property type="match status" value="1"/>
</dbReference>
<gene>
    <name evidence="16" type="ORF">B0T45_00420</name>
</gene>
<dbReference type="InterPro" id="IPR013656">
    <property type="entry name" value="PAS_4"/>
</dbReference>
<dbReference type="SUPFAM" id="SSF55073">
    <property type="entry name" value="Nucleotide cyclase"/>
    <property type="match status" value="1"/>
</dbReference>
<dbReference type="EMBL" id="MUKV01000001">
    <property type="protein sequence ID" value="OQS44105.1"/>
    <property type="molecule type" value="Genomic_DNA"/>
</dbReference>
<dbReference type="FunFam" id="3.30.70.270:FF:000001">
    <property type="entry name" value="Diguanylate cyclase domain protein"/>
    <property type="match status" value="1"/>
</dbReference>
<dbReference type="Pfam" id="PF08448">
    <property type="entry name" value="PAS_4"/>
    <property type="match status" value="1"/>
</dbReference>
<dbReference type="PROSITE" id="PS50110">
    <property type="entry name" value="RESPONSE_REGULATORY"/>
    <property type="match status" value="1"/>
</dbReference>
<dbReference type="GO" id="GO:0005524">
    <property type="term" value="F:ATP binding"/>
    <property type="evidence" value="ECO:0007669"/>
    <property type="project" value="UniProtKB-KW"/>
</dbReference>
<comment type="caution">
    <text evidence="16">The sequence shown here is derived from an EMBL/GenBank/DDBJ whole genome shotgun (WGS) entry which is preliminary data.</text>
</comment>
<accession>A0A1W0DAQ1</accession>
<dbReference type="PROSITE" id="PS50113">
    <property type="entry name" value="PAC"/>
    <property type="match status" value="1"/>
</dbReference>
<dbReference type="RefSeq" id="WP_081554255.1">
    <property type="nucleotide sequence ID" value="NZ_MUKV01000001.1"/>
</dbReference>
<evidence type="ECO:0000256" key="5">
    <source>
        <dbReference type="ARBA" id="ARBA00022741"/>
    </source>
</evidence>
<dbReference type="InterPro" id="IPR036890">
    <property type="entry name" value="HATPase_C_sf"/>
</dbReference>
<dbReference type="InterPro" id="IPR043128">
    <property type="entry name" value="Rev_trsase/Diguanyl_cyclase"/>
</dbReference>
<organism evidence="16 17">
    <name type="scientific">Chromobacterium haemolyticum</name>
    <dbReference type="NCBI Taxonomy" id="394935"/>
    <lineage>
        <taxon>Bacteria</taxon>
        <taxon>Pseudomonadati</taxon>
        <taxon>Pseudomonadota</taxon>
        <taxon>Betaproteobacteria</taxon>
        <taxon>Neisseriales</taxon>
        <taxon>Chromobacteriaceae</taxon>
        <taxon>Chromobacterium</taxon>
    </lineage>
</organism>
<dbReference type="SUPFAM" id="SSF47384">
    <property type="entry name" value="Homodimeric domain of signal transducing histidine kinase"/>
    <property type="match status" value="1"/>
</dbReference>
<dbReference type="InterPro" id="IPR011006">
    <property type="entry name" value="CheY-like_superfamily"/>
</dbReference>
<dbReference type="SMART" id="SM00086">
    <property type="entry name" value="PAC"/>
    <property type="match status" value="1"/>
</dbReference>
<dbReference type="SMART" id="SM00052">
    <property type="entry name" value="EAL"/>
    <property type="match status" value="1"/>
</dbReference>
<dbReference type="CDD" id="cd01948">
    <property type="entry name" value="EAL"/>
    <property type="match status" value="1"/>
</dbReference>
<feature type="domain" description="Histidine kinase" evidence="11">
    <location>
        <begin position="207"/>
        <end position="422"/>
    </location>
</feature>
<dbReference type="InterPro" id="IPR036097">
    <property type="entry name" value="HisK_dim/P_sf"/>
</dbReference>
<dbReference type="SMART" id="SM00448">
    <property type="entry name" value="REC"/>
    <property type="match status" value="1"/>
</dbReference>
<dbReference type="SMART" id="SM00388">
    <property type="entry name" value="HisKA"/>
    <property type="match status" value="1"/>
</dbReference>
<dbReference type="PRINTS" id="PR00344">
    <property type="entry name" value="BCTRLSENSOR"/>
</dbReference>
<evidence type="ECO:0000256" key="8">
    <source>
        <dbReference type="ARBA" id="ARBA00023012"/>
    </source>
</evidence>
<dbReference type="Pfam" id="PF02518">
    <property type="entry name" value="HATPase_c"/>
    <property type="match status" value="1"/>
</dbReference>